<keyword evidence="2" id="KW-1185">Reference proteome</keyword>
<dbReference type="VEuPathDB" id="TriTrypDB:ADEAN_000545800"/>
<sequence length="196" mass="22044">MTRTMFKLTNVVRGGLVLVGCTGAVYSGMYVYKHVLCPAEPKNEALIQLAALTLSSQVVDSTLHSDEFLKGITDFGLKVLTDRRTVEELKTFFRDELTEDTLTRRALKDFFVEDVLKDSWVKEELIGIVGEVTDDVKSDDALFTDLLLKTWLLGAVKDSATTPELKSSAYRFLYATLWYVFIGPPDKAIRFDNPFA</sequence>
<dbReference type="OrthoDB" id="271452at2759"/>
<reference evidence="1 2" key="1">
    <citation type="submission" date="2020-08" db="EMBL/GenBank/DDBJ databases">
        <authorList>
            <person name="Newling K."/>
            <person name="Davey J."/>
            <person name="Forrester S."/>
        </authorList>
    </citation>
    <scope>NUCLEOTIDE SEQUENCE [LARGE SCALE GENOMIC DNA]</scope>
    <source>
        <strain evidence="2">Crithidia deanei Carvalho (ATCC PRA-265)</strain>
    </source>
</reference>
<evidence type="ECO:0000313" key="1">
    <source>
        <dbReference type="EMBL" id="CAD2217972.1"/>
    </source>
</evidence>
<name>A0A7G2CIB0_9TRYP</name>
<dbReference type="AlphaFoldDB" id="A0A7G2CIB0"/>
<gene>
    <name evidence="1" type="ORF">ADEAN_000545800</name>
</gene>
<organism evidence="1 2">
    <name type="scientific">Angomonas deanei</name>
    <dbReference type="NCBI Taxonomy" id="59799"/>
    <lineage>
        <taxon>Eukaryota</taxon>
        <taxon>Discoba</taxon>
        <taxon>Euglenozoa</taxon>
        <taxon>Kinetoplastea</taxon>
        <taxon>Metakinetoplastina</taxon>
        <taxon>Trypanosomatida</taxon>
        <taxon>Trypanosomatidae</taxon>
        <taxon>Strigomonadinae</taxon>
        <taxon>Angomonas</taxon>
    </lineage>
</organism>
<dbReference type="EMBL" id="LR877154">
    <property type="protein sequence ID" value="CAD2217972.1"/>
    <property type="molecule type" value="Genomic_DNA"/>
</dbReference>
<dbReference type="Proteomes" id="UP000515908">
    <property type="component" value="Chromosome 10"/>
</dbReference>
<evidence type="ECO:0000313" key="2">
    <source>
        <dbReference type="Proteomes" id="UP000515908"/>
    </source>
</evidence>
<accession>A0A7G2CIB0</accession>
<proteinExistence type="predicted"/>
<protein>
    <submittedName>
        <fullName evidence="1">Uncharacterized protein</fullName>
    </submittedName>
</protein>